<evidence type="ECO:0000313" key="2">
    <source>
        <dbReference type="EMBL" id="KAK7756216.1"/>
    </source>
</evidence>
<comment type="caution">
    <text evidence="2">The sequence shown here is derived from an EMBL/GenBank/DDBJ whole genome shotgun (WGS) entry which is preliminary data.</text>
</comment>
<keyword evidence="3" id="KW-1185">Reference proteome</keyword>
<name>A0AAN9YT41_9PEZI</name>
<dbReference type="EMBL" id="JAKJXP020000008">
    <property type="protein sequence ID" value="KAK7756216.1"/>
    <property type="molecule type" value="Genomic_DNA"/>
</dbReference>
<evidence type="ECO:0000256" key="1">
    <source>
        <dbReference type="SAM" id="MobiDB-lite"/>
    </source>
</evidence>
<dbReference type="AlphaFoldDB" id="A0AAN9YT41"/>
<feature type="region of interest" description="Disordered" evidence="1">
    <location>
        <begin position="1"/>
        <end position="83"/>
    </location>
</feature>
<feature type="compositionally biased region" description="Basic and acidic residues" evidence="1">
    <location>
        <begin position="51"/>
        <end position="74"/>
    </location>
</feature>
<organism evidence="2 3">
    <name type="scientific">Diatrype stigma</name>
    <dbReference type="NCBI Taxonomy" id="117547"/>
    <lineage>
        <taxon>Eukaryota</taxon>
        <taxon>Fungi</taxon>
        <taxon>Dikarya</taxon>
        <taxon>Ascomycota</taxon>
        <taxon>Pezizomycotina</taxon>
        <taxon>Sordariomycetes</taxon>
        <taxon>Xylariomycetidae</taxon>
        <taxon>Xylariales</taxon>
        <taxon>Diatrypaceae</taxon>
        <taxon>Diatrype</taxon>
    </lineage>
</organism>
<dbReference type="Proteomes" id="UP001320420">
    <property type="component" value="Unassembled WGS sequence"/>
</dbReference>
<reference evidence="2 3" key="1">
    <citation type="submission" date="2024-02" db="EMBL/GenBank/DDBJ databases">
        <title>De novo assembly and annotation of 12 fungi associated with fruit tree decline syndrome in Ontario, Canada.</title>
        <authorList>
            <person name="Sulman M."/>
            <person name="Ellouze W."/>
            <person name="Ilyukhin E."/>
        </authorList>
    </citation>
    <scope>NUCLEOTIDE SEQUENCE [LARGE SCALE GENOMIC DNA]</scope>
    <source>
        <strain evidence="2 3">M11/M66-122</strain>
    </source>
</reference>
<sequence length="83" mass="9200">MSGSRAPTFNTSGAASDKQKDQRQSYTMDEYLRSDGPPSERFFGSGNKGKNSREKEKNYKDKAKGHIEQFDRAFGRSSGGGSR</sequence>
<protein>
    <submittedName>
        <fullName evidence="2">Uncharacterized protein</fullName>
    </submittedName>
</protein>
<feature type="compositionally biased region" description="Polar residues" evidence="1">
    <location>
        <begin position="1"/>
        <end position="14"/>
    </location>
</feature>
<proteinExistence type="predicted"/>
<evidence type="ECO:0000313" key="3">
    <source>
        <dbReference type="Proteomes" id="UP001320420"/>
    </source>
</evidence>
<accession>A0AAN9YT41</accession>
<gene>
    <name evidence="2" type="ORF">SLS62_001809</name>
</gene>